<dbReference type="GO" id="GO:0043590">
    <property type="term" value="C:bacterial nucleoid"/>
    <property type="evidence" value="ECO:0007669"/>
    <property type="project" value="TreeGrafter"/>
</dbReference>
<dbReference type="InterPro" id="IPR037278">
    <property type="entry name" value="ARFGAP/RecO"/>
</dbReference>
<dbReference type="GO" id="GO:0006310">
    <property type="term" value="P:DNA recombination"/>
    <property type="evidence" value="ECO:0007669"/>
    <property type="project" value="UniProtKB-KW"/>
</dbReference>
<evidence type="ECO:0000256" key="4">
    <source>
        <dbReference type="ARBA" id="ARBA00023172"/>
    </source>
</evidence>
<dbReference type="Pfam" id="PF02565">
    <property type="entry name" value="RecO_C"/>
    <property type="match status" value="1"/>
</dbReference>
<keyword evidence="4" id="KW-0233">DNA recombination</keyword>
<evidence type="ECO:0000256" key="5">
    <source>
        <dbReference type="ARBA" id="ARBA00023204"/>
    </source>
</evidence>
<dbReference type="InterPro" id="IPR022572">
    <property type="entry name" value="DNA_rep/recomb_RecO_N"/>
</dbReference>
<dbReference type="GO" id="GO:0006302">
    <property type="term" value="P:double-strand break repair"/>
    <property type="evidence" value="ECO:0007669"/>
    <property type="project" value="TreeGrafter"/>
</dbReference>
<feature type="domain" description="DNA replication/recombination mediator RecO N-terminal" evidence="7">
    <location>
        <begin position="5"/>
        <end position="81"/>
    </location>
</feature>
<dbReference type="Proteomes" id="UP000179219">
    <property type="component" value="Unassembled WGS sequence"/>
</dbReference>
<accession>A0A1F7X0K0</accession>
<evidence type="ECO:0000256" key="6">
    <source>
        <dbReference type="ARBA" id="ARBA00033409"/>
    </source>
</evidence>
<dbReference type="SUPFAM" id="SSF50249">
    <property type="entry name" value="Nucleic acid-binding proteins"/>
    <property type="match status" value="1"/>
</dbReference>
<protein>
    <recommendedName>
        <fullName evidence="2">DNA repair protein RecO</fullName>
    </recommendedName>
    <alternativeName>
        <fullName evidence="6">Recombination protein O</fullName>
    </alternativeName>
</protein>
<feature type="non-terminal residue" evidence="8">
    <location>
        <position position="156"/>
    </location>
</feature>
<organism evidence="8 9">
    <name type="scientific">Candidatus Woesebacteria bacterium RBG_13_34_9</name>
    <dbReference type="NCBI Taxonomy" id="1802477"/>
    <lineage>
        <taxon>Bacteria</taxon>
        <taxon>Candidatus Woeseibacteriota</taxon>
    </lineage>
</organism>
<proteinExistence type="inferred from homology"/>
<dbReference type="PANTHER" id="PTHR33991">
    <property type="entry name" value="DNA REPAIR PROTEIN RECO"/>
    <property type="match status" value="1"/>
</dbReference>
<dbReference type="SUPFAM" id="SSF57863">
    <property type="entry name" value="ArfGap/RecO-like zinc finger"/>
    <property type="match status" value="1"/>
</dbReference>
<dbReference type="Pfam" id="PF11967">
    <property type="entry name" value="RecO_N"/>
    <property type="match status" value="1"/>
</dbReference>
<keyword evidence="3" id="KW-0227">DNA damage</keyword>
<evidence type="ECO:0000256" key="3">
    <source>
        <dbReference type="ARBA" id="ARBA00022763"/>
    </source>
</evidence>
<dbReference type="InterPro" id="IPR012340">
    <property type="entry name" value="NA-bd_OB-fold"/>
</dbReference>
<dbReference type="AlphaFoldDB" id="A0A1F7X0K0"/>
<evidence type="ECO:0000313" key="9">
    <source>
        <dbReference type="Proteomes" id="UP000179219"/>
    </source>
</evidence>
<evidence type="ECO:0000256" key="2">
    <source>
        <dbReference type="ARBA" id="ARBA00021310"/>
    </source>
</evidence>
<comment type="caution">
    <text evidence="8">The sequence shown here is derived from an EMBL/GenBank/DDBJ whole genome shotgun (WGS) entry which is preliminary data.</text>
</comment>
<evidence type="ECO:0000313" key="8">
    <source>
        <dbReference type="EMBL" id="OGM08606.1"/>
    </source>
</evidence>
<gene>
    <name evidence="8" type="ORF">A2159_01295</name>
</gene>
<dbReference type="NCBIfam" id="TIGR00613">
    <property type="entry name" value="reco"/>
    <property type="match status" value="1"/>
</dbReference>
<dbReference type="Gene3D" id="2.40.50.140">
    <property type="entry name" value="Nucleic acid-binding proteins"/>
    <property type="match status" value="1"/>
</dbReference>
<dbReference type="EMBL" id="MGFP01000043">
    <property type="protein sequence ID" value="OGM08606.1"/>
    <property type="molecule type" value="Genomic_DNA"/>
</dbReference>
<sequence length="156" mass="18351">MKPRKYAAEGIILARKNYKEADRILVVYTKGFGKLYLLAKGVRRPKSRKRGHVEVFSHIRFSSSKTKGMDIVNEVETINSFGIVRKNLTKVAVAYFIMEVIGRLMPENEKNEEIFYLVIDYLNRLKYEAKLRIFRKEFVYDILVNLGYWPKGKHMP</sequence>
<keyword evidence="5" id="KW-0234">DNA repair</keyword>
<evidence type="ECO:0000256" key="1">
    <source>
        <dbReference type="ARBA" id="ARBA00007452"/>
    </source>
</evidence>
<comment type="similarity">
    <text evidence="1">Belongs to the RecO family.</text>
</comment>
<dbReference type="InterPro" id="IPR042242">
    <property type="entry name" value="RecO_C"/>
</dbReference>
<name>A0A1F7X0K0_9BACT</name>
<dbReference type="PANTHER" id="PTHR33991:SF1">
    <property type="entry name" value="DNA REPAIR PROTEIN RECO"/>
    <property type="match status" value="1"/>
</dbReference>
<dbReference type="InterPro" id="IPR003717">
    <property type="entry name" value="RecO"/>
</dbReference>
<reference evidence="8 9" key="1">
    <citation type="journal article" date="2016" name="Nat. Commun.">
        <title>Thousands of microbial genomes shed light on interconnected biogeochemical processes in an aquifer system.</title>
        <authorList>
            <person name="Anantharaman K."/>
            <person name="Brown C.T."/>
            <person name="Hug L.A."/>
            <person name="Sharon I."/>
            <person name="Castelle C.J."/>
            <person name="Probst A.J."/>
            <person name="Thomas B.C."/>
            <person name="Singh A."/>
            <person name="Wilkins M.J."/>
            <person name="Karaoz U."/>
            <person name="Brodie E.L."/>
            <person name="Williams K.H."/>
            <person name="Hubbard S.S."/>
            <person name="Banfield J.F."/>
        </authorList>
    </citation>
    <scope>NUCLEOTIDE SEQUENCE [LARGE SCALE GENOMIC DNA]</scope>
</reference>
<dbReference type="Gene3D" id="1.20.1440.120">
    <property type="entry name" value="Recombination protein O, C-terminal domain"/>
    <property type="match status" value="1"/>
</dbReference>
<evidence type="ECO:0000259" key="7">
    <source>
        <dbReference type="Pfam" id="PF11967"/>
    </source>
</evidence>